<keyword evidence="3" id="KW-1185">Reference proteome</keyword>
<accession>A0A1B3B1T6</accession>
<dbReference type="GeneID" id="29065048"/>
<feature type="region of interest" description="Disordered" evidence="1">
    <location>
        <begin position="44"/>
        <end position="67"/>
    </location>
</feature>
<proteinExistence type="predicted"/>
<sequence length="67" mass="7390">MDRPKPRTTRTTTLRSLDSLTLGDLRGFLTTCADEGWSDNAQVGISSTVGDRPGERTTYQLSVTETR</sequence>
<feature type="compositionally biased region" description="Polar residues" evidence="1">
    <location>
        <begin position="57"/>
        <end position="67"/>
    </location>
</feature>
<evidence type="ECO:0000313" key="3">
    <source>
        <dbReference type="Proteomes" id="UP000201729"/>
    </source>
</evidence>
<name>A0A1B3B1T6_9CAUD</name>
<evidence type="ECO:0000313" key="2">
    <source>
        <dbReference type="EMBL" id="AOE44985.1"/>
    </source>
</evidence>
<protein>
    <submittedName>
        <fullName evidence="2">Uncharacterized protein</fullName>
    </submittedName>
</protein>
<gene>
    <name evidence="2" type="primary">76</name>
    <name evidence="2" type="ORF">SEA_TWISTER6_76</name>
</gene>
<dbReference type="KEGG" id="vg:29065048"/>
<reference evidence="2 3" key="1">
    <citation type="submission" date="2016-07" db="EMBL/GenBank/DDBJ databases">
        <authorList>
            <person name="Montgomery M.T."/>
            <person name="Pope W.H."/>
            <person name="Russell D.A."/>
            <person name="Garlena R.A."/>
            <person name="Jacobs-Sera D."/>
            <person name="Hendrix R.W."/>
            <person name="Hatfull G.F."/>
        </authorList>
    </citation>
    <scope>NUCLEOTIDE SEQUENCE [LARGE SCALE GENOMIC DNA]</scope>
</reference>
<evidence type="ECO:0000256" key="1">
    <source>
        <dbReference type="SAM" id="MobiDB-lite"/>
    </source>
</evidence>
<dbReference type="OrthoDB" id="41541at10239"/>
<dbReference type="RefSeq" id="YP_009284847.1">
    <property type="nucleotide sequence ID" value="NC_031052.1"/>
</dbReference>
<dbReference type="EMBL" id="KX557286">
    <property type="protein sequence ID" value="AOE44985.1"/>
    <property type="molecule type" value="Genomic_DNA"/>
</dbReference>
<organism evidence="2 3">
    <name type="scientific">Gordonia phage Twister6</name>
    <dbReference type="NCBI Taxonomy" id="1887655"/>
    <lineage>
        <taxon>Viruses</taxon>
        <taxon>Duplodnaviria</taxon>
        <taxon>Heunggongvirae</taxon>
        <taxon>Uroviricota</taxon>
        <taxon>Caudoviricetes</taxon>
        <taxon>Stackebrandtviridae</taxon>
        <taxon>Frickvirinae</taxon>
        <taxon>Wizardvirus</taxon>
        <taxon>Wizardvirus twister6</taxon>
    </lineage>
</organism>
<dbReference type="Proteomes" id="UP000201729">
    <property type="component" value="Segment"/>
</dbReference>